<feature type="compositionally biased region" description="Basic and acidic residues" evidence="1">
    <location>
        <begin position="63"/>
        <end position="77"/>
    </location>
</feature>
<comment type="caution">
    <text evidence="2">The sequence shown here is derived from an EMBL/GenBank/DDBJ whole genome shotgun (WGS) entry which is preliminary data.</text>
</comment>
<accession>A0A4V1X6R3</accession>
<reference evidence="3" key="1">
    <citation type="journal article" date="2019" name="bioRxiv">
        <title>Genomics, evolutionary history and diagnostics of the Alternaria alternata species group including apple and Asian pear pathotypes.</title>
        <authorList>
            <person name="Armitage A.D."/>
            <person name="Cockerton H.M."/>
            <person name="Sreenivasaprasad S."/>
            <person name="Woodhall J.W."/>
            <person name="Lane C.R."/>
            <person name="Harrison R.J."/>
            <person name="Clarkson J.P."/>
        </authorList>
    </citation>
    <scope>NUCLEOTIDE SEQUENCE [LARGE SCALE GENOMIC DNA]</scope>
    <source>
        <strain evidence="3">RGR 97.0016</strain>
    </source>
</reference>
<keyword evidence="3" id="KW-1185">Reference proteome</keyword>
<gene>
    <name evidence="2" type="ORF">AA0113_g4614</name>
</gene>
<evidence type="ECO:0000313" key="2">
    <source>
        <dbReference type="EMBL" id="RYO67388.1"/>
    </source>
</evidence>
<evidence type="ECO:0000313" key="3">
    <source>
        <dbReference type="Proteomes" id="UP000293823"/>
    </source>
</evidence>
<feature type="compositionally biased region" description="Basic and acidic residues" evidence="1">
    <location>
        <begin position="41"/>
        <end position="56"/>
    </location>
</feature>
<name>A0A4V1X6R3_9PLEO</name>
<feature type="region of interest" description="Disordered" evidence="1">
    <location>
        <begin position="39"/>
        <end position="77"/>
    </location>
</feature>
<protein>
    <submittedName>
        <fullName evidence="2">Uncharacterized protein</fullName>
    </submittedName>
</protein>
<dbReference type="EMBL" id="PEJP01000015">
    <property type="protein sequence ID" value="RYO67388.1"/>
    <property type="molecule type" value="Genomic_DNA"/>
</dbReference>
<proteinExistence type="predicted"/>
<organism evidence="2 3">
    <name type="scientific">Alternaria arborescens</name>
    <dbReference type="NCBI Taxonomy" id="156630"/>
    <lineage>
        <taxon>Eukaryota</taxon>
        <taxon>Fungi</taxon>
        <taxon>Dikarya</taxon>
        <taxon>Ascomycota</taxon>
        <taxon>Pezizomycotina</taxon>
        <taxon>Dothideomycetes</taxon>
        <taxon>Pleosporomycetidae</taxon>
        <taxon>Pleosporales</taxon>
        <taxon>Pleosporineae</taxon>
        <taxon>Pleosporaceae</taxon>
        <taxon>Alternaria</taxon>
        <taxon>Alternaria sect. Alternaria</taxon>
    </lineage>
</organism>
<sequence length="77" mass="8691">MSTDGFPAGGRFNSIKEWQRALFGYPLHPEQGYYLGFEPYNGDHKSSEADLEERNELNATEDENGHPSDDPTTNGRE</sequence>
<dbReference type="AlphaFoldDB" id="A0A4V1X6R3"/>
<dbReference type="Proteomes" id="UP000293823">
    <property type="component" value="Unassembled WGS sequence"/>
</dbReference>
<evidence type="ECO:0000256" key="1">
    <source>
        <dbReference type="SAM" id="MobiDB-lite"/>
    </source>
</evidence>